<reference evidence="4 5" key="1">
    <citation type="submission" date="2023-09" db="EMBL/GenBank/DDBJ databases">
        <authorList>
            <person name="Rey-Velasco X."/>
        </authorList>
    </citation>
    <scope>NUCLEOTIDE SEQUENCE [LARGE SCALE GENOMIC DNA]</scope>
    <source>
        <strain evidence="4 5">W345</strain>
    </source>
</reference>
<evidence type="ECO:0000256" key="1">
    <source>
        <dbReference type="ARBA" id="ARBA00023125"/>
    </source>
</evidence>
<dbReference type="InterPro" id="IPR001647">
    <property type="entry name" value="HTH_TetR"/>
</dbReference>
<evidence type="ECO:0000313" key="5">
    <source>
        <dbReference type="Proteomes" id="UP001254608"/>
    </source>
</evidence>
<gene>
    <name evidence="4" type="ORF">RM530_00660</name>
</gene>
<protein>
    <submittedName>
        <fullName evidence="4">TetR/AcrR family transcriptional regulator</fullName>
    </submittedName>
</protein>
<evidence type="ECO:0000256" key="2">
    <source>
        <dbReference type="PROSITE-ProRule" id="PRU00335"/>
    </source>
</evidence>
<dbReference type="PANTHER" id="PTHR30055">
    <property type="entry name" value="HTH-TYPE TRANSCRIPTIONAL REGULATOR RUTR"/>
    <property type="match status" value="1"/>
</dbReference>
<name>A0ABU2WF02_9GAMM</name>
<dbReference type="SUPFAM" id="SSF46689">
    <property type="entry name" value="Homeodomain-like"/>
    <property type="match status" value="1"/>
</dbReference>
<sequence>MDTPRQNLTADDWSAAALEAVASSGIEAVAVEPLARSLGVTKGSFYWHFPSREALMRRALELWERQETDDMIIAVADASDPYDRIVKLFKRANASHRAGRLYLALAAASDHAHVGTVVRRVSARRMNYLHECYQALGLGEPEAKLWSTFAYATFIGNQQVHRDAPETFPEGAEFSQYFKLMIKTLIPRARDIESARVPGPADKHAAPPGP</sequence>
<keyword evidence="5" id="KW-1185">Reference proteome</keyword>
<comment type="caution">
    <text evidence="4">The sequence shown here is derived from an EMBL/GenBank/DDBJ whole genome shotgun (WGS) entry which is preliminary data.</text>
</comment>
<dbReference type="InterPro" id="IPR009057">
    <property type="entry name" value="Homeodomain-like_sf"/>
</dbReference>
<keyword evidence="1 2" id="KW-0238">DNA-binding</keyword>
<evidence type="ECO:0000313" key="4">
    <source>
        <dbReference type="EMBL" id="MDT0495879.1"/>
    </source>
</evidence>
<evidence type="ECO:0000259" key="3">
    <source>
        <dbReference type="PROSITE" id="PS50977"/>
    </source>
</evidence>
<feature type="domain" description="HTH tetR-type" evidence="3">
    <location>
        <begin position="7"/>
        <end position="67"/>
    </location>
</feature>
<dbReference type="PANTHER" id="PTHR30055:SF237">
    <property type="entry name" value="TRANSCRIPTIONAL REPRESSOR MCE3R"/>
    <property type="match status" value="1"/>
</dbReference>
<dbReference type="EMBL" id="JAVRIC010000001">
    <property type="protein sequence ID" value="MDT0495879.1"/>
    <property type="molecule type" value="Genomic_DNA"/>
</dbReference>
<dbReference type="Pfam" id="PF00440">
    <property type="entry name" value="TetR_N"/>
    <property type="match status" value="1"/>
</dbReference>
<organism evidence="4 5">
    <name type="scientific">Banduia mediterranea</name>
    <dbReference type="NCBI Taxonomy" id="3075609"/>
    <lineage>
        <taxon>Bacteria</taxon>
        <taxon>Pseudomonadati</taxon>
        <taxon>Pseudomonadota</taxon>
        <taxon>Gammaproteobacteria</taxon>
        <taxon>Nevskiales</taxon>
        <taxon>Algiphilaceae</taxon>
        <taxon>Banduia</taxon>
    </lineage>
</organism>
<feature type="DNA-binding region" description="H-T-H motif" evidence="2">
    <location>
        <begin position="30"/>
        <end position="49"/>
    </location>
</feature>
<dbReference type="Gene3D" id="1.10.357.10">
    <property type="entry name" value="Tetracycline Repressor, domain 2"/>
    <property type="match status" value="1"/>
</dbReference>
<dbReference type="Proteomes" id="UP001254608">
    <property type="component" value="Unassembled WGS sequence"/>
</dbReference>
<dbReference type="RefSeq" id="WP_311363271.1">
    <property type="nucleotide sequence ID" value="NZ_JAVRIC010000001.1"/>
</dbReference>
<accession>A0ABU2WF02</accession>
<proteinExistence type="predicted"/>
<dbReference type="InterPro" id="IPR050109">
    <property type="entry name" value="HTH-type_TetR-like_transc_reg"/>
</dbReference>
<dbReference type="PROSITE" id="PS50977">
    <property type="entry name" value="HTH_TETR_2"/>
    <property type="match status" value="1"/>
</dbReference>